<name>A0A841F6J7_9ACTN</name>
<organism evidence="1 2">
    <name type="scientific">Phytomonospora endophytica</name>
    <dbReference type="NCBI Taxonomy" id="714109"/>
    <lineage>
        <taxon>Bacteria</taxon>
        <taxon>Bacillati</taxon>
        <taxon>Actinomycetota</taxon>
        <taxon>Actinomycetes</taxon>
        <taxon>Micromonosporales</taxon>
        <taxon>Micromonosporaceae</taxon>
        <taxon>Phytomonospora</taxon>
    </lineage>
</organism>
<sequence>MASMRRQKTTITNAEARRIALAAQGFGEPRPDATPTPRHLKKVLARTNALQIDSINVLVRAHYMPVFSRLGPYPAELVDRAAYQGKRELFEYWGHAASLLPVRLQPLLRWRMARADEHAWGAMKRINKDHRVFVERVKEVVGEHGPLPARGIEAVLAEEDASLLVRRKDNWGWNWGAVKAALEYLFWAGEVTTAARPNFERTYDLTERVLPPEIIATPTPDPADAHRELMALSAASLGVATETDLRDYFRLRPEGARKALAELVEAQTVFPVSVEGWAKPAYVHESVIVPRAIRAAALVSPFDPLVWERDRTLRLWDFHYRIEIYVPEAKRKHGYYVLPFLLDELLSARVDLKADRKEGVLRVPSAWKEPHVDAGGDSARVAAELAAELRRMATWLGLEKVEAPMRGDFARELTAAL</sequence>
<keyword evidence="2" id="KW-1185">Reference proteome</keyword>
<dbReference type="Proteomes" id="UP000548476">
    <property type="component" value="Unassembled WGS sequence"/>
</dbReference>
<evidence type="ECO:0008006" key="3">
    <source>
        <dbReference type="Google" id="ProtNLM"/>
    </source>
</evidence>
<gene>
    <name evidence="1" type="ORF">HNR73_000403</name>
</gene>
<proteinExistence type="predicted"/>
<reference evidence="1 2" key="1">
    <citation type="submission" date="2020-08" db="EMBL/GenBank/DDBJ databases">
        <title>Genomic Encyclopedia of Type Strains, Phase IV (KMG-IV): sequencing the most valuable type-strain genomes for metagenomic binning, comparative biology and taxonomic classification.</title>
        <authorList>
            <person name="Goeker M."/>
        </authorList>
    </citation>
    <scope>NUCLEOTIDE SEQUENCE [LARGE SCALE GENOMIC DNA]</scope>
    <source>
        <strain evidence="1 2">YIM 65646</strain>
    </source>
</reference>
<evidence type="ECO:0000313" key="2">
    <source>
        <dbReference type="Proteomes" id="UP000548476"/>
    </source>
</evidence>
<dbReference type="PANTHER" id="PTHR30528">
    <property type="entry name" value="CYTOPLASMIC PROTEIN"/>
    <property type="match status" value="1"/>
</dbReference>
<dbReference type="Pfam" id="PF06224">
    <property type="entry name" value="AlkZ-like"/>
    <property type="match status" value="1"/>
</dbReference>
<dbReference type="PANTHER" id="PTHR30528:SF0">
    <property type="entry name" value="CYTOPLASMIC PROTEIN"/>
    <property type="match status" value="1"/>
</dbReference>
<comment type="caution">
    <text evidence="1">The sequence shown here is derived from an EMBL/GenBank/DDBJ whole genome shotgun (WGS) entry which is preliminary data.</text>
</comment>
<protein>
    <recommendedName>
        <fullName evidence="3">Cytoplasmic protein</fullName>
    </recommendedName>
</protein>
<dbReference type="InterPro" id="IPR009351">
    <property type="entry name" value="AlkZ-like"/>
</dbReference>
<dbReference type="AlphaFoldDB" id="A0A841F6J7"/>
<evidence type="ECO:0000313" key="1">
    <source>
        <dbReference type="EMBL" id="MBB6032561.1"/>
    </source>
</evidence>
<accession>A0A841F6J7</accession>
<dbReference type="EMBL" id="JACHGT010000001">
    <property type="protein sequence ID" value="MBB6032561.1"/>
    <property type="molecule type" value="Genomic_DNA"/>
</dbReference>